<dbReference type="EMBL" id="CM017691">
    <property type="protein sequence ID" value="TYH22047.1"/>
    <property type="molecule type" value="Genomic_DNA"/>
</dbReference>
<organism evidence="2 3">
    <name type="scientific">Gossypium darwinii</name>
    <name type="common">Darwin's cotton</name>
    <name type="synonym">Gossypium barbadense var. darwinii</name>
    <dbReference type="NCBI Taxonomy" id="34276"/>
    <lineage>
        <taxon>Eukaryota</taxon>
        <taxon>Viridiplantae</taxon>
        <taxon>Streptophyta</taxon>
        <taxon>Embryophyta</taxon>
        <taxon>Tracheophyta</taxon>
        <taxon>Spermatophyta</taxon>
        <taxon>Magnoliopsida</taxon>
        <taxon>eudicotyledons</taxon>
        <taxon>Gunneridae</taxon>
        <taxon>Pentapetalae</taxon>
        <taxon>rosids</taxon>
        <taxon>malvids</taxon>
        <taxon>Malvales</taxon>
        <taxon>Malvaceae</taxon>
        <taxon>Malvoideae</taxon>
        <taxon>Gossypium</taxon>
    </lineage>
</organism>
<evidence type="ECO:0000313" key="2">
    <source>
        <dbReference type="EMBL" id="TYH22047.1"/>
    </source>
</evidence>
<name>A0A5D2GW06_GOSDA</name>
<gene>
    <name evidence="2" type="ORF">ES288_A04G095500v1</name>
</gene>
<proteinExistence type="predicted"/>
<protein>
    <recommendedName>
        <fullName evidence="1">Retrovirus-related Pol polyprotein from transposon TNT 1-94-like beta-barrel domain-containing protein</fullName>
    </recommendedName>
</protein>
<sequence>MIGSNKSLFNYTTCPSKESVRISDGSLTFISGLSSVVFTPNITLSSILHVPKFPVNLLSISTITKALNCKLKLFPVHLVFQDLQIGKMIDSSRLCDGLYLLN</sequence>
<feature type="domain" description="Retrovirus-related Pol polyprotein from transposon TNT 1-94-like beta-barrel" evidence="1">
    <location>
        <begin position="4"/>
        <end position="65"/>
    </location>
</feature>
<dbReference type="AlphaFoldDB" id="A0A5D2GW06"/>
<dbReference type="InterPro" id="IPR054722">
    <property type="entry name" value="PolX-like_BBD"/>
</dbReference>
<reference evidence="2 3" key="1">
    <citation type="submission" date="2019-06" db="EMBL/GenBank/DDBJ databases">
        <title>WGS assembly of Gossypium darwinii.</title>
        <authorList>
            <person name="Chen Z.J."/>
            <person name="Sreedasyam A."/>
            <person name="Ando A."/>
            <person name="Song Q."/>
            <person name="De L."/>
            <person name="Hulse-Kemp A."/>
            <person name="Ding M."/>
            <person name="Ye W."/>
            <person name="Kirkbride R."/>
            <person name="Jenkins J."/>
            <person name="Plott C."/>
            <person name="Lovell J."/>
            <person name="Lin Y.-M."/>
            <person name="Vaughn R."/>
            <person name="Liu B."/>
            <person name="Li W."/>
            <person name="Simpson S."/>
            <person name="Scheffler B."/>
            <person name="Saski C."/>
            <person name="Grover C."/>
            <person name="Hu G."/>
            <person name="Conover J."/>
            <person name="Carlson J."/>
            <person name="Shu S."/>
            <person name="Boston L."/>
            <person name="Williams M."/>
            <person name="Peterson D."/>
            <person name="Mcgee K."/>
            <person name="Jones D."/>
            <person name="Wendel J."/>
            <person name="Stelly D."/>
            <person name="Grimwood J."/>
            <person name="Schmutz J."/>
        </authorList>
    </citation>
    <scope>NUCLEOTIDE SEQUENCE [LARGE SCALE GENOMIC DNA]</scope>
    <source>
        <strain evidence="2">1808015.09</strain>
    </source>
</reference>
<dbReference type="Pfam" id="PF22936">
    <property type="entry name" value="Pol_BBD"/>
    <property type="match status" value="1"/>
</dbReference>
<dbReference type="Proteomes" id="UP000323506">
    <property type="component" value="Chromosome A04"/>
</dbReference>
<evidence type="ECO:0000313" key="3">
    <source>
        <dbReference type="Proteomes" id="UP000323506"/>
    </source>
</evidence>
<keyword evidence="3" id="KW-1185">Reference proteome</keyword>
<accession>A0A5D2GW06</accession>
<evidence type="ECO:0000259" key="1">
    <source>
        <dbReference type="Pfam" id="PF22936"/>
    </source>
</evidence>